<evidence type="ECO:0000259" key="10">
    <source>
        <dbReference type="PROSITE" id="PS51133"/>
    </source>
</evidence>
<sequence length="125" mass="14393">MAYCRARDFLFCDLCGTLLSLESYKYTKCKLCNSKRKLKEIAGKETSYTVTAEDIRRELRIEPFVKVDGISTDEGQVQRSTVNQACPKCANPQLEYHTKQLRSADEGQTVFYECRKCGHKYNENS</sequence>
<dbReference type="EMBL" id="CM010720">
    <property type="protein sequence ID" value="RZC66726.1"/>
    <property type="molecule type" value="Genomic_DNA"/>
</dbReference>
<dbReference type="InterPro" id="IPR034004">
    <property type="entry name" value="Zn_ribbon_RPA12_C"/>
</dbReference>
<evidence type="ECO:0000256" key="8">
    <source>
        <dbReference type="PIRSR" id="PIRSR005586-1"/>
    </source>
</evidence>
<dbReference type="SMART" id="SM00440">
    <property type="entry name" value="ZnF_C2C2"/>
    <property type="match status" value="1"/>
</dbReference>
<dbReference type="PIRSF" id="PIRSF005586">
    <property type="entry name" value="RNApol_RpoM"/>
    <property type="match status" value="1"/>
</dbReference>
<evidence type="ECO:0000256" key="9">
    <source>
        <dbReference type="PIRSR" id="PIRSR005586-2"/>
    </source>
</evidence>
<keyword evidence="2 7" id="KW-0240">DNA-directed RNA polymerase</keyword>
<comment type="similarity">
    <text evidence="7">Belongs to the archaeal rpoM/eukaryotic RPA12/RPB9/RPC11 RNA polymerase family.</text>
</comment>
<keyword evidence="12" id="KW-1185">Reference proteome</keyword>
<dbReference type="AlphaFoldDB" id="A0A4Y7K1J7"/>
<evidence type="ECO:0000256" key="7">
    <source>
        <dbReference type="PIRNR" id="PIRNR005586"/>
    </source>
</evidence>
<dbReference type="STRING" id="3469.A0A4Y7K1J7"/>
<dbReference type="OMA" id="VMKSARY"/>
<dbReference type="Proteomes" id="UP000316621">
    <property type="component" value="Chromosome 6"/>
</dbReference>
<dbReference type="Gramene" id="RZC66726">
    <property type="protein sequence ID" value="RZC66726"/>
    <property type="gene ID" value="C5167_010408"/>
</dbReference>
<dbReference type="InterPro" id="IPR012164">
    <property type="entry name" value="Rpa12/Rpb9/Rpc10/TFS"/>
</dbReference>
<dbReference type="GO" id="GO:0003899">
    <property type="term" value="F:DNA-directed RNA polymerase activity"/>
    <property type="evidence" value="ECO:0007669"/>
    <property type="project" value="InterPro"/>
</dbReference>
<feature type="binding site" evidence="8">
    <location>
        <position position="12"/>
    </location>
    <ligand>
        <name>Zn(2+)</name>
        <dbReference type="ChEBI" id="CHEBI:29105"/>
        <label>1</label>
    </ligand>
</feature>
<evidence type="ECO:0000256" key="3">
    <source>
        <dbReference type="ARBA" id="ARBA00022723"/>
    </source>
</evidence>
<dbReference type="Gene3D" id="2.20.25.10">
    <property type="match status" value="1"/>
</dbReference>
<name>A0A4Y7K1J7_PAPSO</name>
<comment type="function">
    <text evidence="7">DNA-dependent RNA polymerase catalyzes the transcription of DNA into RNA using the four ribonucleoside triphosphates as substrates.</text>
</comment>
<feature type="domain" description="TFIIS-type" evidence="10">
    <location>
        <begin position="82"/>
        <end position="122"/>
    </location>
</feature>
<feature type="binding site" evidence="8">
    <location>
        <position position="32"/>
    </location>
    <ligand>
        <name>Zn(2+)</name>
        <dbReference type="ChEBI" id="CHEBI:29105"/>
        <label>1</label>
    </ligand>
</feature>
<feature type="zinc finger region" description="C4-type" evidence="9">
    <location>
        <begin position="12"/>
        <end position="32"/>
    </location>
</feature>
<evidence type="ECO:0000313" key="11">
    <source>
        <dbReference type="EMBL" id="RZC66726.1"/>
    </source>
</evidence>
<keyword evidence="6 7" id="KW-0539">Nucleus</keyword>
<organism evidence="11 12">
    <name type="scientific">Papaver somniferum</name>
    <name type="common">Opium poppy</name>
    <dbReference type="NCBI Taxonomy" id="3469"/>
    <lineage>
        <taxon>Eukaryota</taxon>
        <taxon>Viridiplantae</taxon>
        <taxon>Streptophyta</taxon>
        <taxon>Embryophyta</taxon>
        <taxon>Tracheophyta</taxon>
        <taxon>Spermatophyta</taxon>
        <taxon>Magnoliopsida</taxon>
        <taxon>Ranunculales</taxon>
        <taxon>Papaveraceae</taxon>
        <taxon>Papaveroideae</taxon>
        <taxon>Papaver</taxon>
    </lineage>
</organism>
<evidence type="ECO:0000256" key="6">
    <source>
        <dbReference type="ARBA" id="ARBA00023242"/>
    </source>
</evidence>
<proteinExistence type="inferred from homology"/>
<dbReference type="GO" id="GO:0005736">
    <property type="term" value="C:RNA polymerase I complex"/>
    <property type="evidence" value="ECO:0007669"/>
    <property type="project" value="TreeGrafter"/>
</dbReference>
<keyword evidence="3 8" id="KW-0479">Metal-binding</keyword>
<keyword evidence="5 8" id="KW-0862">Zinc</keyword>
<dbReference type="GO" id="GO:0003676">
    <property type="term" value="F:nucleic acid binding"/>
    <property type="evidence" value="ECO:0007669"/>
    <property type="project" value="InterPro"/>
</dbReference>
<evidence type="ECO:0000256" key="2">
    <source>
        <dbReference type="ARBA" id="ARBA00022478"/>
    </source>
</evidence>
<feature type="binding site" evidence="8">
    <location>
        <position position="15"/>
    </location>
    <ligand>
        <name>Zn(2+)</name>
        <dbReference type="ChEBI" id="CHEBI:29105"/>
        <label>1</label>
    </ligand>
</feature>
<gene>
    <name evidence="11" type="ORF">C5167_010408</name>
</gene>
<evidence type="ECO:0000256" key="5">
    <source>
        <dbReference type="ARBA" id="ARBA00022833"/>
    </source>
</evidence>
<dbReference type="PROSITE" id="PS51133">
    <property type="entry name" value="ZF_TFIIS_2"/>
    <property type="match status" value="1"/>
</dbReference>
<protein>
    <recommendedName>
        <fullName evidence="7">DNA-directed RNA polymerase subunit</fullName>
    </recommendedName>
</protein>
<dbReference type="GO" id="GO:0008270">
    <property type="term" value="F:zinc ion binding"/>
    <property type="evidence" value="ECO:0007669"/>
    <property type="project" value="UniProtKB-KW"/>
</dbReference>
<keyword evidence="4 9" id="KW-0863">Zinc-finger</keyword>
<evidence type="ECO:0000313" key="12">
    <source>
        <dbReference type="Proteomes" id="UP000316621"/>
    </source>
</evidence>
<feature type="binding site" evidence="8">
    <location>
        <position position="117"/>
    </location>
    <ligand>
        <name>Zn(2+)</name>
        <dbReference type="ChEBI" id="CHEBI:29105"/>
        <label>2</label>
    </ligand>
</feature>
<dbReference type="InterPro" id="IPR001222">
    <property type="entry name" value="Znf_TFIIS"/>
</dbReference>
<comment type="subcellular location">
    <subcellularLocation>
        <location evidence="1">Nucleus</location>
        <location evidence="1">Nucleolus</location>
    </subcellularLocation>
</comment>
<dbReference type="GO" id="GO:0006363">
    <property type="term" value="P:termination of RNA polymerase I transcription"/>
    <property type="evidence" value="ECO:0007669"/>
    <property type="project" value="TreeGrafter"/>
</dbReference>
<dbReference type="PANTHER" id="PTHR11239">
    <property type="entry name" value="DNA-DIRECTED RNA POLYMERASE"/>
    <property type="match status" value="1"/>
</dbReference>
<dbReference type="Pfam" id="PF01096">
    <property type="entry name" value="Zn_ribbon_TFIIS"/>
    <property type="match status" value="1"/>
</dbReference>
<dbReference type="SUPFAM" id="SSF57783">
    <property type="entry name" value="Zinc beta-ribbon"/>
    <property type="match status" value="1"/>
</dbReference>
<dbReference type="CDD" id="cd10507">
    <property type="entry name" value="Zn-ribbon_RPA12"/>
    <property type="match status" value="1"/>
</dbReference>
<feature type="binding site" evidence="8">
    <location>
        <position position="89"/>
    </location>
    <ligand>
        <name>Zn(2+)</name>
        <dbReference type="ChEBI" id="CHEBI:29105"/>
        <label>2</label>
    </ligand>
</feature>
<feature type="binding site" evidence="8">
    <location>
        <position position="114"/>
    </location>
    <ligand>
        <name>Zn(2+)</name>
        <dbReference type="ChEBI" id="CHEBI:29105"/>
        <label>2</label>
    </ligand>
</feature>
<dbReference type="PANTHER" id="PTHR11239:SF14">
    <property type="entry name" value="DNA-DIRECTED RNA POLYMERASE I SUBUNIT RPA12"/>
    <property type="match status" value="1"/>
</dbReference>
<feature type="binding site" evidence="8">
    <location>
        <position position="29"/>
    </location>
    <ligand>
        <name>Zn(2+)</name>
        <dbReference type="ChEBI" id="CHEBI:29105"/>
        <label>1</label>
    </ligand>
</feature>
<reference evidence="11 12" key="1">
    <citation type="journal article" date="2018" name="Science">
        <title>The opium poppy genome and morphinan production.</title>
        <authorList>
            <person name="Guo L."/>
            <person name="Winzer T."/>
            <person name="Yang X."/>
            <person name="Li Y."/>
            <person name="Ning Z."/>
            <person name="He Z."/>
            <person name="Teodor R."/>
            <person name="Lu Y."/>
            <person name="Bowser T.A."/>
            <person name="Graham I.A."/>
            <person name="Ye K."/>
        </authorList>
    </citation>
    <scope>NUCLEOTIDE SEQUENCE [LARGE SCALE GENOMIC DNA]</scope>
    <source>
        <strain evidence="12">cv. HN1</strain>
        <tissue evidence="11">Leaves</tissue>
    </source>
</reference>
<evidence type="ECO:0000256" key="1">
    <source>
        <dbReference type="ARBA" id="ARBA00004604"/>
    </source>
</evidence>
<dbReference type="OrthoDB" id="10056816at2759"/>
<keyword evidence="7" id="KW-0804">Transcription</keyword>
<accession>A0A4Y7K1J7</accession>
<feature type="binding site" evidence="8">
    <location>
        <position position="86"/>
    </location>
    <ligand>
        <name>Zn(2+)</name>
        <dbReference type="ChEBI" id="CHEBI:29105"/>
        <label>2</label>
    </ligand>
</feature>
<evidence type="ECO:0000256" key="4">
    <source>
        <dbReference type="ARBA" id="ARBA00022771"/>
    </source>
</evidence>